<reference evidence="1 3" key="1">
    <citation type="submission" date="2015-11" db="EMBL/GenBank/DDBJ databases">
        <title>Genomic analysis of 38 Legionella species identifies large and diverse effector repertoires.</title>
        <authorList>
            <person name="Burstein D."/>
            <person name="Amaro F."/>
            <person name="Zusman T."/>
            <person name="Lifshitz Z."/>
            <person name="Cohen O."/>
            <person name="Gilbert J.A."/>
            <person name="Pupko T."/>
            <person name="Shuman H.A."/>
            <person name="Segal G."/>
        </authorList>
    </citation>
    <scope>NUCLEOTIDE SEQUENCE [LARGE SCALE GENOMIC DNA]</scope>
    <source>
        <strain evidence="1 3">SC-18-C9</strain>
    </source>
</reference>
<reference evidence="2 4" key="2">
    <citation type="submission" date="2018-06" db="EMBL/GenBank/DDBJ databases">
        <authorList>
            <consortium name="Pathogen Informatics"/>
            <person name="Doyle S."/>
        </authorList>
    </citation>
    <scope>NUCLEOTIDE SEQUENCE [LARGE SCALE GENOMIC DNA]</scope>
    <source>
        <strain evidence="2 4">NCTC11991</strain>
    </source>
</reference>
<protein>
    <submittedName>
        <fullName evidence="2">Uncharacterized protein</fullName>
    </submittedName>
</protein>
<dbReference type="EMBL" id="UGOY01000001">
    <property type="protein sequence ID" value="STY22336.1"/>
    <property type="molecule type" value="Genomic_DNA"/>
</dbReference>
<name>A0A378L692_9GAMM</name>
<gene>
    <name evidence="1" type="ORF">Lstg_0515</name>
    <name evidence="2" type="ORF">NCTC11991_00920</name>
</gene>
<dbReference type="Proteomes" id="UP000255110">
    <property type="component" value="Unassembled WGS sequence"/>
</dbReference>
<sequence>MSIITAKELSIPLHEVGISQAIGAIINPNPPPEKKRMAPPIMVNKIRNSKLMP</sequence>
<evidence type="ECO:0000313" key="4">
    <source>
        <dbReference type="Proteomes" id="UP000255110"/>
    </source>
</evidence>
<evidence type="ECO:0000313" key="1">
    <source>
        <dbReference type="EMBL" id="KTD80253.1"/>
    </source>
</evidence>
<evidence type="ECO:0000313" key="2">
    <source>
        <dbReference type="EMBL" id="STY22336.1"/>
    </source>
</evidence>
<evidence type="ECO:0000313" key="3">
    <source>
        <dbReference type="Proteomes" id="UP000054820"/>
    </source>
</evidence>
<keyword evidence="3" id="KW-1185">Reference proteome</keyword>
<dbReference type="Proteomes" id="UP000054820">
    <property type="component" value="Unassembled WGS sequence"/>
</dbReference>
<dbReference type="AlphaFoldDB" id="A0A378L692"/>
<accession>A0A378L692</accession>
<proteinExistence type="predicted"/>
<dbReference type="EMBL" id="LNYZ01000003">
    <property type="protein sequence ID" value="KTD80253.1"/>
    <property type="molecule type" value="Genomic_DNA"/>
</dbReference>
<organism evidence="2 4">
    <name type="scientific">Legionella steigerwaltii</name>
    <dbReference type="NCBI Taxonomy" id="460"/>
    <lineage>
        <taxon>Bacteria</taxon>
        <taxon>Pseudomonadati</taxon>
        <taxon>Pseudomonadota</taxon>
        <taxon>Gammaproteobacteria</taxon>
        <taxon>Legionellales</taxon>
        <taxon>Legionellaceae</taxon>
        <taxon>Legionella</taxon>
    </lineage>
</organism>